<dbReference type="SUPFAM" id="SSF51905">
    <property type="entry name" value="FAD/NAD(P)-binding domain"/>
    <property type="match status" value="1"/>
</dbReference>
<evidence type="ECO:0000256" key="4">
    <source>
        <dbReference type="ARBA" id="ARBA00023002"/>
    </source>
</evidence>
<keyword evidence="3" id="KW-0285">Flavoprotein</keyword>
<sequence length="304" mass="32428">MNTADIVIIGGGPAGLNAGLMLGRARKQTIVIDEGRPRNAVTREAHGFLTRDGISPGEFRRIAQEQLRVYPSVTQLEDTVVSVTGEDGAFLLETASGMSITSKKLLFAAGMKDRKLDVQGLSEVYGKSAFVCPYCDGWELRDQPLVVISKGAVLMHFAPLLSGWTKHITVCTNGPDELSEAERAELRAHQLPLFDAPIREISSHEGMVDHVVLTDGTAIPCKGIFFRPELVLGTELPLSLGCELSDTGVIAVDQFAESNVPGVYAAGDTASMMHQSIAAAASGALAGAAINGRLNQEAWQNNSR</sequence>
<dbReference type="PANTHER" id="PTHR48105">
    <property type="entry name" value="THIOREDOXIN REDUCTASE 1-RELATED-RELATED"/>
    <property type="match status" value="1"/>
</dbReference>
<dbReference type="InterPro" id="IPR050097">
    <property type="entry name" value="Ferredoxin-NADP_redctase_2"/>
</dbReference>
<accession>A0ABX2DIB4</accession>
<evidence type="ECO:0000313" key="6">
    <source>
        <dbReference type="EMBL" id="NQX44317.1"/>
    </source>
</evidence>
<keyword evidence="4" id="KW-0560">Oxidoreductase</keyword>
<keyword evidence="7" id="KW-1185">Reference proteome</keyword>
<proteinExistence type="predicted"/>
<dbReference type="EMBL" id="JABMKX010000001">
    <property type="protein sequence ID" value="NQX44317.1"/>
    <property type="molecule type" value="Genomic_DNA"/>
</dbReference>
<dbReference type="PRINTS" id="PR00469">
    <property type="entry name" value="PNDRDTASEII"/>
</dbReference>
<organism evidence="6 7">
    <name type="scientific">Paenibacillus tritici</name>
    <dbReference type="NCBI Taxonomy" id="1873425"/>
    <lineage>
        <taxon>Bacteria</taxon>
        <taxon>Bacillati</taxon>
        <taxon>Bacillota</taxon>
        <taxon>Bacilli</taxon>
        <taxon>Bacillales</taxon>
        <taxon>Paenibacillaceae</taxon>
        <taxon>Paenibacillus</taxon>
    </lineage>
</organism>
<evidence type="ECO:0000256" key="1">
    <source>
        <dbReference type="ARBA" id="ARBA00001974"/>
    </source>
</evidence>
<evidence type="ECO:0000313" key="7">
    <source>
        <dbReference type="Proteomes" id="UP000711047"/>
    </source>
</evidence>
<comment type="subunit">
    <text evidence="2">Homodimer.</text>
</comment>
<name>A0ABX2DIB4_9BACL</name>
<evidence type="ECO:0000256" key="2">
    <source>
        <dbReference type="ARBA" id="ARBA00011738"/>
    </source>
</evidence>
<dbReference type="PRINTS" id="PR00368">
    <property type="entry name" value="FADPNR"/>
</dbReference>
<evidence type="ECO:0000259" key="5">
    <source>
        <dbReference type="Pfam" id="PF07992"/>
    </source>
</evidence>
<dbReference type="InterPro" id="IPR036188">
    <property type="entry name" value="FAD/NAD-bd_sf"/>
</dbReference>
<dbReference type="Proteomes" id="UP000711047">
    <property type="component" value="Unassembled WGS sequence"/>
</dbReference>
<feature type="domain" description="FAD/NAD(P)-binding" evidence="5">
    <location>
        <begin position="5"/>
        <end position="280"/>
    </location>
</feature>
<gene>
    <name evidence="6" type="ORF">HQN87_03145</name>
</gene>
<protein>
    <submittedName>
        <fullName evidence="6">NAD(P)/FAD-dependent oxidoreductase</fullName>
    </submittedName>
</protein>
<dbReference type="InterPro" id="IPR023753">
    <property type="entry name" value="FAD/NAD-binding_dom"/>
</dbReference>
<comment type="caution">
    <text evidence="6">The sequence shown here is derived from an EMBL/GenBank/DDBJ whole genome shotgun (WGS) entry which is preliminary data.</text>
</comment>
<dbReference type="RefSeq" id="WP_173127519.1">
    <property type="nucleotide sequence ID" value="NZ_JABMKX010000001.1"/>
</dbReference>
<reference evidence="6 7" key="1">
    <citation type="submission" date="2020-05" db="EMBL/GenBank/DDBJ databases">
        <title>Paenibacillus glebae, sp. nov., Paenibacillus humi sp. nov., Paenibacillus pedi sp. nov., Paenibacillus terrestris sp. nov. and Paenibacillus terricola sp. nov., isolated from a forest top soil sample.</title>
        <authorList>
            <person name="Qi S."/>
            <person name="Carlier A."/>
            <person name="Cnockaert M."/>
            <person name="Vandamme P."/>
        </authorList>
    </citation>
    <scope>NUCLEOTIDE SEQUENCE [LARGE SCALE GENOMIC DNA]</scope>
    <source>
        <strain evidence="6 7">LMG 29502</strain>
    </source>
</reference>
<evidence type="ECO:0000256" key="3">
    <source>
        <dbReference type="ARBA" id="ARBA00022630"/>
    </source>
</evidence>
<dbReference type="Pfam" id="PF07992">
    <property type="entry name" value="Pyr_redox_2"/>
    <property type="match status" value="1"/>
</dbReference>
<dbReference type="Gene3D" id="3.50.50.60">
    <property type="entry name" value="FAD/NAD(P)-binding domain"/>
    <property type="match status" value="2"/>
</dbReference>
<comment type="cofactor">
    <cofactor evidence="1">
        <name>FAD</name>
        <dbReference type="ChEBI" id="CHEBI:57692"/>
    </cofactor>
</comment>